<dbReference type="Gene3D" id="3.30.70.270">
    <property type="match status" value="2"/>
</dbReference>
<dbReference type="SUPFAM" id="SSF53098">
    <property type="entry name" value="Ribonuclease H-like"/>
    <property type="match status" value="1"/>
</dbReference>
<dbReference type="PANTHER" id="PTHR37984">
    <property type="entry name" value="PROTEIN CBG26694"/>
    <property type="match status" value="1"/>
</dbReference>
<dbReference type="GO" id="GO:0004519">
    <property type="term" value="F:endonuclease activity"/>
    <property type="evidence" value="ECO:0007669"/>
    <property type="project" value="UniProtKB-KW"/>
</dbReference>
<organism evidence="10 11">
    <name type="scientific">Trichonephila clavipes</name>
    <name type="common">Golden silk orbweaver</name>
    <name type="synonym">Nephila clavipes</name>
    <dbReference type="NCBI Taxonomy" id="2585209"/>
    <lineage>
        <taxon>Eukaryota</taxon>
        <taxon>Metazoa</taxon>
        <taxon>Ecdysozoa</taxon>
        <taxon>Arthropoda</taxon>
        <taxon>Chelicerata</taxon>
        <taxon>Arachnida</taxon>
        <taxon>Araneae</taxon>
        <taxon>Araneomorphae</taxon>
        <taxon>Entelegynae</taxon>
        <taxon>Araneoidea</taxon>
        <taxon>Nephilidae</taxon>
        <taxon>Trichonephila</taxon>
    </lineage>
</organism>
<accession>A0A8X6T0Z4</accession>
<evidence type="ECO:0000259" key="9">
    <source>
        <dbReference type="PROSITE" id="PS50878"/>
    </source>
</evidence>
<keyword evidence="11" id="KW-1185">Reference proteome</keyword>
<keyword evidence="8" id="KW-0511">Multifunctional enzyme</keyword>
<reference evidence="10" key="1">
    <citation type="submission" date="2020-08" db="EMBL/GenBank/DDBJ databases">
        <title>Multicomponent nature underlies the extraordinary mechanical properties of spider dragline silk.</title>
        <authorList>
            <person name="Kono N."/>
            <person name="Nakamura H."/>
            <person name="Mori M."/>
            <person name="Yoshida Y."/>
            <person name="Ohtoshi R."/>
            <person name="Malay A.D."/>
            <person name="Moran D.A.P."/>
            <person name="Tomita M."/>
            <person name="Numata K."/>
            <person name="Arakawa K."/>
        </authorList>
    </citation>
    <scope>NUCLEOTIDE SEQUENCE</scope>
</reference>
<dbReference type="InterPro" id="IPR043502">
    <property type="entry name" value="DNA/RNA_pol_sf"/>
</dbReference>
<evidence type="ECO:0000256" key="5">
    <source>
        <dbReference type="ARBA" id="ARBA00022759"/>
    </source>
</evidence>
<evidence type="ECO:0000256" key="8">
    <source>
        <dbReference type="ARBA" id="ARBA00023268"/>
    </source>
</evidence>
<keyword evidence="4" id="KW-0540">Nuclease</keyword>
<evidence type="ECO:0000256" key="2">
    <source>
        <dbReference type="ARBA" id="ARBA00022679"/>
    </source>
</evidence>
<dbReference type="InterPro" id="IPR036397">
    <property type="entry name" value="RNaseH_sf"/>
</dbReference>
<protein>
    <recommendedName>
        <fullName evidence="9">Reverse transcriptase domain-containing protein</fullName>
    </recommendedName>
</protein>
<dbReference type="EMBL" id="BMAU01021358">
    <property type="protein sequence ID" value="GFY21826.1"/>
    <property type="molecule type" value="Genomic_DNA"/>
</dbReference>
<evidence type="ECO:0000256" key="4">
    <source>
        <dbReference type="ARBA" id="ARBA00022722"/>
    </source>
</evidence>
<evidence type="ECO:0000256" key="6">
    <source>
        <dbReference type="ARBA" id="ARBA00022801"/>
    </source>
</evidence>
<dbReference type="Gene3D" id="3.30.420.10">
    <property type="entry name" value="Ribonuclease H-like superfamily/Ribonuclease H"/>
    <property type="match status" value="1"/>
</dbReference>
<evidence type="ECO:0000313" key="11">
    <source>
        <dbReference type="Proteomes" id="UP000887159"/>
    </source>
</evidence>
<evidence type="ECO:0000256" key="7">
    <source>
        <dbReference type="ARBA" id="ARBA00022918"/>
    </source>
</evidence>
<dbReference type="AlphaFoldDB" id="A0A8X6T0Z4"/>
<dbReference type="InterPro" id="IPR041577">
    <property type="entry name" value="RT_RNaseH_2"/>
</dbReference>
<dbReference type="InterPro" id="IPR000477">
    <property type="entry name" value="RT_dom"/>
</dbReference>
<comment type="caution">
    <text evidence="10">The sequence shown here is derived from an EMBL/GenBank/DDBJ whole genome shotgun (WGS) entry which is preliminary data.</text>
</comment>
<dbReference type="InterPro" id="IPR050951">
    <property type="entry name" value="Retrovirus_Pol_polyprotein"/>
</dbReference>
<dbReference type="GO" id="GO:0006508">
    <property type="term" value="P:proteolysis"/>
    <property type="evidence" value="ECO:0007669"/>
    <property type="project" value="UniProtKB-KW"/>
</dbReference>
<dbReference type="Gene3D" id="3.10.10.10">
    <property type="entry name" value="HIV Type 1 Reverse Transcriptase, subunit A, domain 1"/>
    <property type="match status" value="1"/>
</dbReference>
<gene>
    <name evidence="10" type="primary">TY3B-I</name>
    <name evidence="10" type="ORF">TNCV_1169701</name>
</gene>
<keyword evidence="6" id="KW-0378">Hydrolase</keyword>
<keyword evidence="7" id="KW-0695">RNA-directed DNA polymerase</keyword>
<name>A0A8X6T0Z4_TRICX</name>
<dbReference type="Proteomes" id="UP000887159">
    <property type="component" value="Unassembled WGS sequence"/>
</dbReference>
<evidence type="ECO:0000256" key="3">
    <source>
        <dbReference type="ARBA" id="ARBA00022695"/>
    </source>
</evidence>
<dbReference type="GO" id="GO:0042575">
    <property type="term" value="C:DNA polymerase complex"/>
    <property type="evidence" value="ECO:0007669"/>
    <property type="project" value="UniProtKB-ARBA"/>
</dbReference>
<dbReference type="InterPro" id="IPR043128">
    <property type="entry name" value="Rev_trsase/Diguanyl_cyclase"/>
</dbReference>
<dbReference type="InterPro" id="IPR012337">
    <property type="entry name" value="RNaseH-like_sf"/>
</dbReference>
<keyword evidence="1" id="KW-0645">Protease</keyword>
<dbReference type="FunFam" id="3.10.10.10:FF:000007">
    <property type="entry name" value="Retrovirus-related Pol polyprotein from transposon 17.6-like Protein"/>
    <property type="match status" value="1"/>
</dbReference>
<keyword evidence="3" id="KW-0548">Nucleotidyltransferase</keyword>
<dbReference type="PANTHER" id="PTHR37984:SF5">
    <property type="entry name" value="PROTEIN NYNRIN-LIKE"/>
    <property type="match status" value="1"/>
</dbReference>
<dbReference type="GO" id="GO:0003676">
    <property type="term" value="F:nucleic acid binding"/>
    <property type="evidence" value="ECO:0007669"/>
    <property type="project" value="InterPro"/>
</dbReference>
<dbReference type="GO" id="GO:0008233">
    <property type="term" value="F:peptidase activity"/>
    <property type="evidence" value="ECO:0007669"/>
    <property type="project" value="UniProtKB-KW"/>
</dbReference>
<dbReference type="PROSITE" id="PS50878">
    <property type="entry name" value="RT_POL"/>
    <property type="match status" value="1"/>
</dbReference>
<sequence>MKPNLLITNTKHDVKHYIATKGPPVYSKDRQLDSKKLEIAKQEFKFMLDNDILRPSKSPWASPLHLVNKKDGSVRPCGDYRRLNAQTIPDRYPIPRIEDFHHILKGKRIFSKIDLFKAYFQIPIAEEDKEKTAIITPFGLFEFNVMSFGLRNAPSTFQRFINEVLFELEFIFPYLDDILVASETEEEHKTHLKLVFDRLQKHGLRVNISKSTLGVTHLEFLGYLTTPEGSSHFQRKRYLKDAAKNQAIIHEYLKGSKKNDKTKILWTEEAKENFEKCKQDLANATLLSFPDPDLQLALFTDASNFAIGSVLQQFEAGNWKPISFFSKKLTDAQKNYKVLAAICGTKVAHATSYHPQCNGKVERLHRTLKGAIRAHNNIKWTETLPTILLGLRTALRPDTNHTIAQMVYGSNIRLPGEFFNPPSIQIDPETFVTTLQTFMDELKPTKPSPPKNQKIFVHKDLKSCTHVFVRVDCVRKALEPPYDGPFQ</sequence>
<evidence type="ECO:0000256" key="1">
    <source>
        <dbReference type="ARBA" id="ARBA00022670"/>
    </source>
</evidence>
<keyword evidence="5" id="KW-0255">Endonuclease</keyword>
<proteinExistence type="predicted"/>
<dbReference type="GO" id="GO:0003964">
    <property type="term" value="F:RNA-directed DNA polymerase activity"/>
    <property type="evidence" value="ECO:0007669"/>
    <property type="project" value="UniProtKB-KW"/>
</dbReference>
<dbReference type="Pfam" id="PF00078">
    <property type="entry name" value="RVT_1"/>
    <property type="match status" value="1"/>
</dbReference>
<dbReference type="CDD" id="cd01647">
    <property type="entry name" value="RT_LTR"/>
    <property type="match status" value="1"/>
</dbReference>
<dbReference type="SUPFAM" id="SSF56672">
    <property type="entry name" value="DNA/RNA polymerases"/>
    <property type="match status" value="1"/>
</dbReference>
<keyword evidence="2" id="KW-0808">Transferase</keyword>
<dbReference type="Pfam" id="PF17919">
    <property type="entry name" value="RT_RNaseH_2"/>
    <property type="match status" value="1"/>
</dbReference>
<feature type="domain" description="Reverse transcriptase" evidence="9">
    <location>
        <begin position="48"/>
        <end position="225"/>
    </location>
</feature>
<evidence type="ECO:0000313" key="10">
    <source>
        <dbReference type="EMBL" id="GFY21826.1"/>
    </source>
</evidence>